<dbReference type="PANTHER" id="PTHR33175:SF5">
    <property type="entry name" value="INTEGRATION HOST FACTOR SUBUNIT BETA"/>
    <property type="match status" value="1"/>
</dbReference>
<dbReference type="SMART" id="SM00411">
    <property type="entry name" value="BHL"/>
    <property type="match status" value="1"/>
</dbReference>
<gene>
    <name evidence="4" type="primary">ihfB</name>
    <name evidence="4" type="ORF">Csp_D33280</name>
</gene>
<evidence type="ECO:0000256" key="3">
    <source>
        <dbReference type="RuleBase" id="RU003939"/>
    </source>
</evidence>
<evidence type="ECO:0000256" key="1">
    <source>
        <dbReference type="ARBA" id="ARBA00010529"/>
    </source>
</evidence>
<dbReference type="InterPro" id="IPR000119">
    <property type="entry name" value="Hist_DNA-bd"/>
</dbReference>
<dbReference type="Gene3D" id="4.10.520.10">
    <property type="entry name" value="IHF-like DNA-binding proteins"/>
    <property type="match status" value="1"/>
</dbReference>
<dbReference type="GO" id="GO:0005829">
    <property type="term" value="C:cytosol"/>
    <property type="evidence" value="ECO:0007669"/>
    <property type="project" value="TreeGrafter"/>
</dbReference>
<reference evidence="4" key="1">
    <citation type="journal article" date="2010" name="Nature">
        <title>The Dynamic genome of Hydra.</title>
        <authorList>
            <person name="Chapman J.A."/>
            <person name="Kirkness E.F."/>
            <person name="Simakov O."/>
            <person name="Hampson S.E."/>
            <person name="Mitros T."/>
            <person name="Weinmaier T."/>
            <person name="Rattei T."/>
            <person name="Balasubramanian P.G."/>
            <person name="Borman J."/>
            <person name="Busam D."/>
            <person name="Disbennett K."/>
            <person name="Pfannkoch C."/>
            <person name="Sumin N."/>
            <person name="Sutton G."/>
            <person name="Viswanathan L."/>
            <person name="Walenz B."/>
            <person name="Goodstein D.M."/>
            <person name="Hellsten U."/>
            <person name="Kawashima T."/>
            <person name="Prochnik S.E."/>
            <person name="Putnam N.H."/>
            <person name="Shu S."/>
            <person name="Blumberg B."/>
            <person name="Dana C.E."/>
            <person name="Gee L."/>
            <person name="Kibler D.F."/>
            <person name="Law L."/>
            <person name="Lindgens D."/>
            <person name="Martinez D.E."/>
            <person name="Peng J."/>
            <person name="Wigge P.A."/>
            <person name="Bertulat B."/>
            <person name="Guder C."/>
            <person name="Nakamura Y."/>
            <person name="Ozbek S."/>
            <person name="Watanabe H."/>
            <person name="Khalturin K."/>
            <person name="Hemmrich G."/>
            <person name="Franke A."/>
            <person name="Augustin R."/>
            <person name="Fraune S."/>
            <person name="Hayakawa E."/>
            <person name="Hayakawa S."/>
            <person name="Hirose M."/>
            <person name="Hwang J."/>
            <person name="Ikeo K."/>
            <person name="Nishimiya-Fujisawa C."/>
            <person name="Ogura A."/>
            <person name="Takahashi T."/>
            <person name="Steinmetz P.R."/>
            <person name="Zhang X."/>
            <person name="Aufschnaiter R."/>
            <person name="Eder M.K."/>
            <person name="Gorny A.K."/>
            <person name="Salvenmoser W."/>
            <person name="Heimberg A.M."/>
            <person name="Wheeler B.M."/>
            <person name="Peterson K.J."/>
            <person name="Boettger A."/>
            <person name="Tischler P."/>
            <person name="Wolf A."/>
            <person name="Gojobori T."/>
            <person name="Remington K.A."/>
            <person name="Strausberg R.L."/>
            <person name="Venter J."/>
            <person name="Technau U."/>
            <person name="Hobmayer B."/>
            <person name="Bosch T.C."/>
            <person name="Holstein T.W."/>
            <person name="Fujisawa T."/>
            <person name="Bode H.R."/>
            <person name="David C.N."/>
            <person name="Rokhsar D.S."/>
            <person name="Steele R.E."/>
        </authorList>
    </citation>
    <scope>NUCLEOTIDE SEQUENCE</scope>
</reference>
<dbReference type="Pfam" id="PF00216">
    <property type="entry name" value="Bac_DNA_binding"/>
    <property type="match status" value="1"/>
</dbReference>
<dbReference type="PRINTS" id="PR01727">
    <property type="entry name" value="DNABINDINGHU"/>
</dbReference>
<dbReference type="CDD" id="cd13836">
    <property type="entry name" value="IHF_B"/>
    <property type="match status" value="1"/>
</dbReference>
<sequence>MNRSDLINQLANRFNEIDKKDTELAVRLIFDEMANALVKGRRIEIRNFGILQARTRPSTTYRNPRTGEKLKRRSTRSIRFKEGKELRSRMAGGNSGGFACRES</sequence>
<dbReference type="SUPFAM" id="SSF47729">
    <property type="entry name" value="IHF-like DNA-binding proteins"/>
    <property type="match status" value="1"/>
</dbReference>
<protein>
    <submittedName>
        <fullName evidence="4">Integration host factor subunit beta</fullName>
    </submittedName>
</protein>
<name>C9YFH2_CURXX</name>
<keyword evidence="2" id="KW-0238">DNA-binding</keyword>
<dbReference type="GO" id="GO:0030527">
    <property type="term" value="F:structural constituent of chromatin"/>
    <property type="evidence" value="ECO:0007669"/>
    <property type="project" value="InterPro"/>
</dbReference>
<evidence type="ECO:0000313" key="4">
    <source>
        <dbReference type="EMBL" id="CBA32664.1"/>
    </source>
</evidence>
<proteinExistence type="inferred from homology"/>
<dbReference type="AlphaFoldDB" id="C9YFH2"/>
<comment type="similarity">
    <text evidence="1 3">Belongs to the bacterial histone-like protein family.</text>
</comment>
<evidence type="ECO:0000256" key="2">
    <source>
        <dbReference type="ARBA" id="ARBA00023125"/>
    </source>
</evidence>
<organism evidence="4">
    <name type="scientific">Curvibacter symbiont subsp. Hydra magnipapillata</name>
    <dbReference type="NCBI Taxonomy" id="667019"/>
    <lineage>
        <taxon>Bacteria</taxon>
        <taxon>Pseudomonadati</taxon>
        <taxon>Pseudomonadota</taxon>
        <taxon>Betaproteobacteria</taxon>
        <taxon>Burkholderiales</taxon>
        <taxon>Comamonadaceae</taxon>
        <taxon>Curvibacter</taxon>
    </lineage>
</organism>
<dbReference type="GO" id="GO:0003677">
    <property type="term" value="F:DNA binding"/>
    <property type="evidence" value="ECO:0007669"/>
    <property type="project" value="UniProtKB-KW"/>
</dbReference>
<accession>C9YFH2</accession>
<dbReference type="PANTHER" id="PTHR33175">
    <property type="entry name" value="DNA-BINDING PROTEIN HU"/>
    <property type="match status" value="1"/>
</dbReference>
<dbReference type="EMBL" id="FN543107">
    <property type="protein sequence ID" value="CBA32664.1"/>
    <property type="molecule type" value="Genomic_DNA"/>
</dbReference>
<dbReference type="InterPro" id="IPR010992">
    <property type="entry name" value="IHF-like_DNA-bd_dom_sf"/>
</dbReference>